<dbReference type="AlphaFoldDB" id="A0A8D8ER79"/>
<protein>
    <submittedName>
        <fullName evidence="1">(northern house mosquito) hypothetical protein</fullName>
    </submittedName>
</protein>
<proteinExistence type="predicted"/>
<reference evidence="1" key="1">
    <citation type="submission" date="2021-05" db="EMBL/GenBank/DDBJ databases">
        <authorList>
            <person name="Alioto T."/>
            <person name="Alioto T."/>
            <person name="Gomez Garrido J."/>
        </authorList>
    </citation>
    <scope>NUCLEOTIDE SEQUENCE</scope>
</reference>
<evidence type="ECO:0000313" key="1">
    <source>
        <dbReference type="EMBL" id="CAG6444251.1"/>
    </source>
</evidence>
<organism evidence="1">
    <name type="scientific">Culex pipiens</name>
    <name type="common">House mosquito</name>
    <dbReference type="NCBI Taxonomy" id="7175"/>
    <lineage>
        <taxon>Eukaryota</taxon>
        <taxon>Metazoa</taxon>
        <taxon>Ecdysozoa</taxon>
        <taxon>Arthropoda</taxon>
        <taxon>Hexapoda</taxon>
        <taxon>Insecta</taxon>
        <taxon>Pterygota</taxon>
        <taxon>Neoptera</taxon>
        <taxon>Endopterygota</taxon>
        <taxon>Diptera</taxon>
        <taxon>Nematocera</taxon>
        <taxon>Culicoidea</taxon>
        <taxon>Culicidae</taxon>
        <taxon>Culicinae</taxon>
        <taxon>Culicini</taxon>
        <taxon>Culex</taxon>
        <taxon>Culex</taxon>
    </lineage>
</organism>
<name>A0A8D8ER79_CULPI</name>
<sequence>MVRTILATWNGFRAQSGIRSFRSRRPTSFSRVATLLASSSFLAASVGAFCRIVSFRMSFCHRSSMLSNRGGAPLAASNTFLASSSVQSSTPSIRLRTWFSNHNSVRASLKLGSEPFSRTFSNVCSSAMFGTRIIHGLTFCSGEFFSICNRSTIDELAYAKMDKCLTTSSGSR</sequence>
<dbReference type="EMBL" id="HBUE01002409">
    <property type="protein sequence ID" value="CAG6444251.1"/>
    <property type="molecule type" value="Transcribed_RNA"/>
</dbReference>
<accession>A0A8D8ER79</accession>